<dbReference type="PROSITE" id="PS50943">
    <property type="entry name" value="HTH_CROC1"/>
    <property type="match status" value="1"/>
</dbReference>
<dbReference type="InterPro" id="IPR043917">
    <property type="entry name" value="DUF5753"/>
</dbReference>
<evidence type="ECO:0000259" key="1">
    <source>
        <dbReference type="PROSITE" id="PS50943"/>
    </source>
</evidence>
<gene>
    <name evidence="2" type="ORF">JK363_11075</name>
</gene>
<name>A0ABS1NAX9_9ACTN</name>
<reference evidence="2 3" key="1">
    <citation type="submission" date="2021-01" db="EMBL/GenBank/DDBJ databases">
        <title>WGS of actinomycetes isolated from Thailand.</title>
        <authorList>
            <person name="Thawai C."/>
        </authorList>
    </citation>
    <scope>NUCLEOTIDE SEQUENCE [LARGE SCALE GENOMIC DNA]</scope>
    <source>
        <strain evidence="2 3">CA1R205</strain>
    </source>
</reference>
<dbReference type="RefSeq" id="WP_201874323.1">
    <property type="nucleotide sequence ID" value="NZ_JAERRF010000005.1"/>
</dbReference>
<proteinExistence type="predicted"/>
<dbReference type="InterPro" id="IPR010982">
    <property type="entry name" value="Lambda_DNA-bd_dom_sf"/>
</dbReference>
<dbReference type="CDD" id="cd00093">
    <property type="entry name" value="HTH_XRE"/>
    <property type="match status" value="1"/>
</dbReference>
<keyword evidence="3" id="KW-1185">Reference proteome</keyword>
<organism evidence="2 3">
    <name type="scientific">Streptomyces coffeae</name>
    <dbReference type="NCBI Taxonomy" id="621382"/>
    <lineage>
        <taxon>Bacteria</taxon>
        <taxon>Bacillati</taxon>
        <taxon>Actinomycetota</taxon>
        <taxon>Actinomycetes</taxon>
        <taxon>Kitasatosporales</taxon>
        <taxon>Streptomycetaceae</taxon>
        <taxon>Streptomyces</taxon>
    </lineage>
</organism>
<protein>
    <submittedName>
        <fullName evidence="2">Helix-turn-helix transcriptional regulator</fullName>
    </submittedName>
</protein>
<dbReference type="InterPro" id="IPR001387">
    <property type="entry name" value="Cro/C1-type_HTH"/>
</dbReference>
<dbReference type="Pfam" id="PF13560">
    <property type="entry name" value="HTH_31"/>
    <property type="match status" value="1"/>
</dbReference>
<dbReference type="Proteomes" id="UP000634229">
    <property type="component" value="Unassembled WGS sequence"/>
</dbReference>
<dbReference type="EMBL" id="JAERRF010000005">
    <property type="protein sequence ID" value="MBL1097208.1"/>
    <property type="molecule type" value="Genomic_DNA"/>
</dbReference>
<evidence type="ECO:0000313" key="3">
    <source>
        <dbReference type="Proteomes" id="UP000634229"/>
    </source>
</evidence>
<dbReference type="SMART" id="SM00530">
    <property type="entry name" value="HTH_XRE"/>
    <property type="match status" value="1"/>
</dbReference>
<dbReference type="Gene3D" id="1.10.260.40">
    <property type="entry name" value="lambda repressor-like DNA-binding domains"/>
    <property type="match status" value="1"/>
</dbReference>
<feature type="domain" description="HTH cro/C1-type" evidence="1">
    <location>
        <begin position="17"/>
        <end position="70"/>
    </location>
</feature>
<sequence>MAGTDSSAFLRGLGKQLKLLRERAGLTQAELASRVGYSTEQVASVECGRRIPKPELIDKADEVLEAGGLLKAMKEEAAHARYPAFFRDAARIESEAVELYAYDTHVLKGLLQTEEYARAIFRMDRPLLDEEIVDQRVAARMERQAIFSVRPAPLLGFVIEESVLRKPFGGKQVLRGQLEQLLLIGEKRNVEIQVMPQSREDNAGVDGPLTLMTPKGGEQLAYFECQGHSTLLTDREDVRPVAARYGIIRAQALNPRESLVFIEKLLGEL</sequence>
<accession>A0ABS1NAX9</accession>
<comment type="caution">
    <text evidence="2">The sequence shown here is derived from an EMBL/GenBank/DDBJ whole genome shotgun (WGS) entry which is preliminary data.</text>
</comment>
<dbReference type="SUPFAM" id="SSF47413">
    <property type="entry name" value="lambda repressor-like DNA-binding domains"/>
    <property type="match status" value="1"/>
</dbReference>
<evidence type="ECO:0000313" key="2">
    <source>
        <dbReference type="EMBL" id="MBL1097208.1"/>
    </source>
</evidence>
<dbReference type="Pfam" id="PF19054">
    <property type="entry name" value="DUF5753"/>
    <property type="match status" value="1"/>
</dbReference>